<evidence type="ECO:0000313" key="1">
    <source>
        <dbReference type="EMBL" id="KAJ0024914.1"/>
    </source>
</evidence>
<dbReference type="EMBL" id="CM047745">
    <property type="protein sequence ID" value="KAJ0024914.1"/>
    <property type="molecule type" value="Genomic_DNA"/>
</dbReference>
<dbReference type="Proteomes" id="UP001163603">
    <property type="component" value="Chromosome 10"/>
</dbReference>
<comment type="caution">
    <text evidence="1">The sequence shown here is derived from an EMBL/GenBank/DDBJ whole genome shotgun (WGS) entry which is preliminary data.</text>
</comment>
<protein>
    <submittedName>
        <fullName evidence="1">Uncharacterized protein</fullName>
    </submittedName>
</protein>
<proteinExistence type="predicted"/>
<gene>
    <name evidence="1" type="ORF">Pint_07392</name>
</gene>
<evidence type="ECO:0000313" key="2">
    <source>
        <dbReference type="Proteomes" id="UP001163603"/>
    </source>
</evidence>
<organism evidence="1 2">
    <name type="scientific">Pistacia integerrima</name>
    <dbReference type="NCBI Taxonomy" id="434235"/>
    <lineage>
        <taxon>Eukaryota</taxon>
        <taxon>Viridiplantae</taxon>
        <taxon>Streptophyta</taxon>
        <taxon>Embryophyta</taxon>
        <taxon>Tracheophyta</taxon>
        <taxon>Spermatophyta</taxon>
        <taxon>Magnoliopsida</taxon>
        <taxon>eudicotyledons</taxon>
        <taxon>Gunneridae</taxon>
        <taxon>Pentapetalae</taxon>
        <taxon>rosids</taxon>
        <taxon>malvids</taxon>
        <taxon>Sapindales</taxon>
        <taxon>Anacardiaceae</taxon>
        <taxon>Pistacia</taxon>
    </lineage>
</organism>
<accession>A0ACC0XUN6</accession>
<keyword evidence="2" id="KW-1185">Reference proteome</keyword>
<reference evidence="2" key="1">
    <citation type="journal article" date="2023" name="G3 (Bethesda)">
        <title>Genome assembly and association tests identify interacting loci associated with vigor, precocity, and sex in interspecific pistachio rootstocks.</title>
        <authorList>
            <person name="Palmer W."/>
            <person name="Jacygrad E."/>
            <person name="Sagayaradj S."/>
            <person name="Cavanaugh K."/>
            <person name="Han R."/>
            <person name="Bertier L."/>
            <person name="Beede B."/>
            <person name="Kafkas S."/>
            <person name="Golino D."/>
            <person name="Preece J."/>
            <person name="Michelmore R."/>
        </authorList>
    </citation>
    <scope>NUCLEOTIDE SEQUENCE [LARGE SCALE GENOMIC DNA]</scope>
</reference>
<name>A0ACC0XUN6_9ROSI</name>
<sequence>MDDLHLLVLNGAATIKELPSSIEYLKGLHTLKLKDCINLETIPRSMWSLTSIRYFDISGCSKLEALLENLENLTHLTSLYACRTSLSKLPSSIACWNNIYELYLAFCNLTEIPEDLCCVSLLSNLDLRGNNFESLPASMKQFSGLKQLFLSNCNMLHSLPELPWSLSYLEAINCKQLQSLPEIPSSPEKIDASEVEKLMVRICFIFTNCHSLDEKAMNVLASAPLRFQRMATAQEDKPTGFFNFCLPGSDLPNWVHYQSSGSSLTFDLPQNWCFTSFIGFAIWAVIAFDESFETQDLYISCDCHFETNDGERVDFSCNFNVIVGYFQDDPDHMVSINSDHVVFGSYFDAEMARLLKGDHTAVTFEFGSNYDWTSKYRKVKYCGVCPLYAQAINQAKSKPSTFENFVNQGFWGTGDHVDTHESQSETEMAVQSGGEEVEPNPKRICTNQINTS</sequence>